<reference evidence="2" key="1">
    <citation type="submission" date="2020-05" db="EMBL/GenBank/DDBJ databases">
        <authorList>
            <person name="Chiriac C."/>
            <person name="Salcher M."/>
            <person name="Ghai R."/>
            <person name="Kavagutti S V."/>
        </authorList>
    </citation>
    <scope>NUCLEOTIDE SEQUENCE</scope>
</reference>
<keyword evidence="1" id="KW-1133">Transmembrane helix</keyword>
<gene>
    <name evidence="2" type="ORF">UFOPK3954_01389</name>
</gene>
<dbReference type="AlphaFoldDB" id="A0A6J7NMS6"/>
<evidence type="ECO:0000256" key="1">
    <source>
        <dbReference type="SAM" id="Phobius"/>
    </source>
</evidence>
<keyword evidence="1" id="KW-0812">Transmembrane</keyword>
<evidence type="ECO:0000313" key="2">
    <source>
        <dbReference type="EMBL" id="CAB4994730.1"/>
    </source>
</evidence>
<name>A0A6J7NMS6_9ZZZZ</name>
<protein>
    <submittedName>
        <fullName evidence="2">Unannotated protein</fullName>
    </submittedName>
</protein>
<accession>A0A6J7NMS6</accession>
<feature type="transmembrane region" description="Helical" evidence="1">
    <location>
        <begin position="12"/>
        <end position="33"/>
    </location>
</feature>
<organism evidence="2">
    <name type="scientific">freshwater metagenome</name>
    <dbReference type="NCBI Taxonomy" id="449393"/>
    <lineage>
        <taxon>unclassified sequences</taxon>
        <taxon>metagenomes</taxon>
        <taxon>ecological metagenomes</taxon>
    </lineage>
</organism>
<dbReference type="EMBL" id="CAFBON010000141">
    <property type="protein sequence ID" value="CAB4994730.1"/>
    <property type="molecule type" value="Genomic_DNA"/>
</dbReference>
<keyword evidence="1" id="KW-0472">Membrane</keyword>
<sequence length="129" mass="13384">MKHRRDCGESLIEVVMTIVIISISVTALIASLATAATSATTRKKVQTADVVIRDYAEAIKSAAATCTAGAAYAPDTSFLSEHEGFSVSWSADDSLAGTCPGPTVVQVLTLSVTPPTGVDKTMKIAVRTP</sequence>
<proteinExistence type="predicted"/>